<dbReference type="AlphaFoldDB" id="A0A8H4IL09"/>
<feature type="compositionally biased region" description="Polar residues" evidence="1">
    <location>
        <begin position="216"/>
        <end position="226"/>
    </location>
</feature>
<dbReference type="CDD" id="cd22699">
    <property type="entry name" value="FHA_PLM2-like"/>
    <property type="match status" value="1"/>
</dbReference>
<name>A0A8H4IL09_9PEZI</name>
<evidence type="ECO:0000313" key="4">
    <source>
        <dbReference type="Proteomes" id="UP000572817"/>
    </source>
</evidence>
<feature type="compositionally biased region" description="Polar residues" evidence="1">
    <location>
        <begin position="387"/>
        <end position="398"/>
    </location>
</feature>
<dbReference type="InterPro" id="IPR000253">
    <property type="entry name" value="FHA_dom"/>
</dbReference>
<feature type="domain" description="FHA" evidence="2">
    <location>
        <begin position="116"/>
        <end position="169"/>
    </location>
</feature>
<protein>
    <recommendedName>
        <fullName evidence="2">FHA domain-containing protein</fullName>
    </recommendedName>
</protein>
<feature type="compositionally biased region" description="Polar residues" evidence="1">
    <location>
        <begin position="69"/>
        <end position="82"/>
    </location>
</feature>
<proteinExistence type="predicted"/>
<evidence type="ECO:0000313" key="3">
    <source>
        <dbReference type="EMBL" id="KAF4302332.1"/>
    </source>
</evidence>
<evidence type="ECO:0000259" key="2">
    <source>
        <dbReference type="PROSITE" id="PS50006"/>
    </source>
</evidence>
<feature type="compositionally biased region" description="Acidic residues" evidence="1">
    <location>
        <begin position="323"/>
        <end position="335"/>
    </location>
</feature>
<evidence type="ECO:0000256" key="1">
    <source>
        <dbReference type="SAM" id="MobiDB-lite"/>
    </source>
</evidence>
<accession>A0A8H4IL09</accession>
<feature type="region of interest" description="Disordered" evidence="1">
    <location>
        <begin position="282"/>
        <end position="407"/>
    </location>
</feature>
<dbReference type="Proteomes" id="UP000572817">
    <property type="component" value="Unassembled WGS sequence"/>
</dbReference>
<comment type="caution">
    <text evidence="3">The sequence shown here is derived from an EMBL/GenBank/DDBJ whole genome shotgun (WGS) entry which is preliminary data.</text>
</comment>
<reference evidence="3" key="1">
    <citation type="submission" date="2020-04" db="EMBL/GenBank/DDBJ databases">
        <title>Genome Assembly and Annotation of Botryosphaeria dothidea sdau 11-99, a Latent Pathogen of Apple Fruit Ring Rot in China.</title>
        <authorList>
            <person name="Yu C."/>
            <person name="Diao Y."/>
            <person name="Lu Q."/>
            <person name="Zhao J."/>
            <person name="Cui S."/>
            <person name="Peng C."/>
            <person name="He B."/>
            <person name="Liu H."/>
        </authorList>
    </citation>
    <scope>NUCLEOTIDE SEQUENCE [LARGE SCALE GENOMIC DNA]</scope>
    <source>
        <strain evidence="3">Sdau11-99</strain>
    </source>
</reference>
<feature type="compositionally biased region" description="Low complexity" evidence="1">
    <location>
        <begin position="356"/>
        <end position="366"/>
    </location>
</feature>
<feature type="compositionally biased region" description="Basic and acidic residues" evidence="1">
    <location>
        <begin position="373"/>
        <end position="382"/>
    </location>
</feature>
<feature type="region of interest" description="Disordered" evidence="1">
    <location>
        <begin position="214"/>
        <end position="257"/>
    </location>
</feature>
<keyword evidence="4" id="KW-1185">Reference proteome</keyword>
<dbReference type="PROSITE" id="PS50006">
    <property type="entry name" value="FHA_DOMAIN"/>
    <property type="match status" value="1"/>
</dbReference>
<organism evidence="3 4">
    <name type="scientific">Botryosphaeria dothidea</name>
    <dbReference type="NCBI Taxonomy" id="55169"/>
    <lineage>
        <taxon>Eukaryota</taxon>
        <taxon>Fungi</taxon>
        <taxon>Dikarya</taxon>
        <taxon>Ascomycota</taxon>
        <taxon>Pezizomycotina</taxon>
        <taxon>Dothideomycetes</taxon>
        <taxon>Dothideomycetes incertae sedis</taxon>
        <taxon>Botryosphaeriales</taxon>
        <taxon>Botryosphaeriaceae</taxon>
        <taxon>Botryosphaeria</taxon>
    </lineage>
</organism>
<dbReference type="EMBL" id="WWBZ02000073">
    <property type="protein sequence ID" value="KAF4302332.1"/>
    <property type="molecule type" value="Genomic_DNA"/>
</dbReference>
<gene>
    <name evidence="3" type="ORF">GTA08_BOTSDO10118</name>
</gene>
<feature type="region of interest" description="Disordered" evidence="1">
    <location>
        <begin position="1"/>
        <end position="84"/>
    </location>
</feature>
<sequence length="542" mass="59089">MESPAARQYGPFAIDGSSPERPVTSSPPKLLPAFEPLSSSPLPRAPKRKLDENSMLPKAELKYYPTPMPTSSTGILPSSPTRQARPGLQRTLSALSERNPLCAVPSIEVPANGEPVLMGRSSNSSHHQLSANRLISRVHVSAVYLAPTEAHASGQVIIECLGWNGAKVHCRGQIYDLAKGDTFSSDRPLADIMLDVQDTRVLIAWPLIHNRRRSMSAGSDTTWEEQSPTKKRALSATGFNSSPPPFAPQSPESPVLQASHTNDETFLASDPADLEPPAVQVYEDGESGDDKAKATLAESQSSRTACGSAQEGKDSQTSFSSFDSDDFSDRDEENDPVVHSFGPFGANILSRMQSMSNGNSGAASSQQRRRRPLKDARSRPESPDGALSNSDPPRTSSESTRRINESPIKNHVINQLAFSRLHSMPLSTIFGNLPAELRGSTDGNRSRRTGKGAMMEEQAAESMARLTGSDLQQMLDRIPCIGEITRVGKDASGQQLENEYYYVPEMDDNQMRRDAVVGGIGGTGLRSVRKAHKQYYWKRPRY</sequence>
<feature type="compositionally biased region" description="Polar residues" evidence="1">
    <location>
        <begin position="297"/>
        <end position="307"/>
    </location>
</feature>
<dbReference type="OrthoDB" id="5348546at2759"/>